<proteinExistence type="predicted"/>
<keyword evidence="3" id="KW-1185">Reference proteome</keyword>
<feature type="domain" description="Heterokaryon incompatibility" evidence="1">
    <location>
        <begin position="278"/>
        <end position="426"/>
    </location>
</feature>
<comment type="caution">
    <text evidence="2">The sequence shown here is derived from an EMBL/GenBank/DDBJ whole genome shotgun (WGS) entry which is preliminary data.</text>
</comment>
<dbReference type="OrthoDB" id="2958217at2759"/>
<dbReference type="AlphaFoldDB" id="A0A225A885"/>
<dbReference type="Proteomes" id="UP000214365">
    <property type="component" value="Unassembled WGS sequence"/>
</dbReference>
<dbReference type="STRING" id="1441469.A0A225A885"/>
<dbReference type="PANTHER" id="PTHR33112:SF12">
    <property type="entry name" value="HETEROKARYON INCOMPATIBILITY DOMAIN-CONTAINING PROTEIN"/>
    <property type="match status" value="1"/>
</dbReference>
<dbReference type="RefSeq" id="XP_020116923.1">
    <property type="nucleotide sequence ID" value="XM_020263002.1"/>
</dbReference>
<sequence>MSTPVPKILGHDSAAKPRPFIASLDSIGCGRIREIPFQPEYDYMRNDKPNLLLAPNYAEPPLEDIFLCTVDGVQMSTFPAPPPGLDPSHEPTPDGDICLACEDIDICMLLGLGGGRRFHLGSAAKLMSCSDCNLCRLLTRAFERDTGFSKHDLKRKYPNSFVVITSDWATFPVGPRHSRVLEIVGRLLQPPAFLCSEARLRLLADQKSRLTKSQNMRGRVVGSMANMSLARSWLAECEDNHDCNHTEKLQRQINQNEMLLVLDVEKLCLVEIPSHYRYLVLSYVWPRLPSEKLYRNLVKDWMKSQALCEKVKGFLNVFQDAITVTQALGEKYIWIDQLCMAQDDPALKEYLVERMDKVYGRAVLNIIVATSAPPSEDYSIPGVSRPRNILQEASIIDNLHLITALPDFSVAVERTWWATRGWTFQEGVLPRRCLIFHDDQMYFRCCKDARSEDVTAEGNTQFEFHPAKPKIRKSGFEHYLNPALLSNASKQNCFEEYVRFVRDYSRRSLTHGGDILPAFKGIMMALSEAFATLFFCGMPTAFFHRALLWYPAAPLQRRNIESSESTGLIWPSWSWPGWIGKIDYEFDILHLGDARSVLPTTAWYRYNPRLNILFPIGGKMEDVNTPPDPQFALGVLYGLWHRLRENQTRIIGWVSVFRIILDPEEKHIMEWLTDLHQSVPCFAILDRSGDNCGYLPSVDRAWAQRYKQNPRTPCEVIILSYGQHTALRAVLLDLCLFIWRHARKNFVLPESPRDEHQGKNTKTFYVSLRMEPISLHDTEKDATPAPENPVRFSSFETSISIIQRAQWKISRPVPWREWDELGATSFIKTTPSLYQQQDLLKTAAANGWNDSAFRFFMQNHTGGSMAIESSQRLGIVTQTPLDDLEFFSLCMSKTMAVSHQDPDWLCLLFAGPSLPRRIIDDILLDEPFPSDCDDFMVIPYSLARWQVGTIASGVGHLERDIIQQEEGLTSTDVPRSRELALRDSLYRIRKRQFMLQIRCKFAQELARSLNRCFDNIERTAEVKYSSRLRDGVQELESILRIVKHDIENVALRVNAQQAVLDNQTSFRVREFSSVKLYCQPVKVPLLMQYLI</sequence>
<reference evidence="2 3" key="1">
    <citation type="submission" date="2015-06" db="EMBL/GenBank/DDBJ databases">
        <title>Talaromyces atroroseus IBT 11181 draft genome.</title>
        <authorList>
            <person name="Rasmussen K.B."/>
            <person name="Rasmussen S."/>
            <person name="Petersen B."/>
            <person name="Sicheritz-Ponten T."/>
            <person name="Mortensen U.H."/>
            <person name="Thrane U."/>
        </authorList>
    </citation>
    <scope>NUCLEOTIDE SEQUENCE [LARGE SCALE GENOMIC DNA]</scope>
    <source>
        <strain evidence="2 3">IBT 11181</strain>
    </source>
</reference>
<name>A0A225A885_TALAT</name>
<dbReference type="InterPro" id="IPR010730">
    <property type="entry name" value="HET"/>
</dbReference>
<accession>A0A225A885</accession>
<protein>
    <recommendedName>
        <fullName evidence="1">Heterokaryon incompatibility domain-containing protein</fullName>
    </recommendedName>
</protein>
<gene>
    <name evidence="2" type="ORF">UA08_07777</name>
</gene>
<dbReference type="Pfam" id="PF06985">
    <property type="entry name" value="HET"/>
    <property type="match status" value="1"/>
</dbReference>
<organism evidence="2 3">
    <name type="scientific">Talaromyces atroroseus</name>
    <dbReference type="NCBI Taxonomy" id="1441469"/>
    <lineage>
        <taxon>Eukaryota</taxon>
        <taxon>Fungi</taxon>
        <taxon>Dikarya</taxon>
        <taxon>Ascomycota</taxon>
        <taxon>Pezizomycotina</taxon>
        <taxon>Eurotiomycetes</taxon>
        <taxon>Eurotiomycetidae</taxon>
        <taxon>Eurotiales</taxon>
        <taxon>Trichocomaceae</taxon>
        <taxon>Talaromyces</taxon>
        <taxon>Talaromyces sect. Trachyspermi</taxon>
    </lineage>
</organism>
<evidence type="ECO:0000259" key="1">
    <source>
        <dbReference type="Pfam" id="PF06985"/>
    </source>
</evidence>
<evidence type="ECO:0000313" key="3">
    <source>
        <dbReference type="Proteomes" id="UP000214365"/>
    </source>
</evidence>
<dbReference type="PANTHER" id="PTHR33112">
    <property type="entry name" value="DOMAIN PROTEIN, PUTATIVE-RELATED"/>
    <property type="match status" value="1"/>
</dbReference>
<evidence type="ECO:0000313" key="2">
    <source>
        <dbReference type="EMBL" id="OKL56802.1"/>
    </source>
</evidence>
<dbReference type="EMBL" id="LFMY01000013">
    <property type="protein sequence ID" value="OKL56802.1"/>
    <property type="molecule type" value="Genomic_DNA"/>
</dbReference>
<dbReference type="GeneID" id="31007533"/>